<gene>
    <name evidence="4" type="ORF">EDD80_105196</name>
</gene>
<organism evidence="4 5">
    <name type="scientific">Anseongella ginsenosidimutans</name>
    <dbReference type="NCBI Taxonomy" id="496056"/>
    <lineage>
        <taxon>Bacteria</taxon>
        <taxon>Pseudomonadati</taxon>
        <taxon>Bacteroidota</taxon>
        <taxon>Sphingobacteriia</taxon>
        <taxon>Sphingobacteriales</taxon>
        <taxon>Sphingobacteriaceae</taxon>
        <taxon>Anseongella</taxon>
    </lineage>
</organism>
<keyword evidence="5" id="KW-1185">Reference proteome</keyword>
<dbReference type="PANTHER" id="PTHR42852:SF17">
    <property type="entry name" value="THIOREDOXIN-LIKE PROTEIN HI_1115"/>
    <property type="match status" value="1"/>
</dbReference>
<dbReference type="PANTHER" id="PTHR42852">
    <property type="entry name" value="THIOL:DISULFIDE INTERCHANGE PROTEIN DSBE"/>
    <property type="match status" value="1"/>
</dbReference>
<accession>A0A4R3KR17</accession>
<dbReference type="GO" id="GO:0016209">
    <property type="term" value="F:antioxidant activity"/>
    <property type="evidence" value="ECO:0007669"/>
    <property type="project" value="InterPro"/>
</dbReference>
<dbReference type="SUPFAM" id="SSF52833">
    <property type="entry name" value="Thioredoxin-like"/>
    <property type="match status" value="1"/>
</dbReference>
<reference evidence="4 5" key="1">
    <citation type="submission" date="2019-03" db="EMBL/GenBank/DDBJ databases">
        <title>Genomic Encyclopedia of Type Strains, Phase IV (KMG-IV): sequencing the most valuable type-strain genomes for metagenomic binning, comparative biology and taxonomic classification.</title>
        <authorList>
            <person name="Goeker M."/>
        </authorList>
    </citation>
    <scope>NUCLEOTIDE SEQUENCE [LARGE SCALE GENOMIC DNA]</scope>
    <source>
        <strain evidence="4 5">DSM 21100</strain>
    </source>
</reference>
<comment type="caution">
    <text evidence="4">The sequence shown here is derived from an EMBL/GenBank/DDBJ whole genome shotgun (WGS) entry which is preliminary data.</text>
</comment>
<keyword evidence="2" id="KW-0732">Signal</keyword>
<feature type="chain" id="PRO_5020901764" evidence="2">
    <location>
        <begin position="20"/>
        <end position="173"/>
    </location>
</feature>
<dbReference type="InterPro" id="IPR017937">
    <property type="entry name" value="Thioredoxin_CS"/>
</dbReference>
<dbReference type="Gene3D" id="3.40.30.10">
    <property type="entry name" value="Glutaredoxin"/>
    <property type="match status" value="1"/>
</dbReference>
<dbReference type="GO" id="GO:0016491">
    <property type="term" value="F:oxidoreductase activity"/>
    <property type="evidence" value="ECO:0007669"/>
    <property type="project" value="InterPro"/>
</dbReference>
<dbReference type="InterPro" id="IPR036249">
    <property type="entry name" value="Thioredoxin-like_sf"/>
</dbReference>
<dbReference type="PROSITE" id="PS51352">
    <property type="entry name" value="THIOREDOXIN_2"/>
    <property type="match status" value="1"/>
</dbReference>
<feature type="domain" description="Thioredoxin" evidence="3">
    <location>
        <begin position="9"/>
        <end position="173"/>
    </location>
</feature>
<dbReference type="CDD" id="cd02966">
    <property type="entry name" value="TlpA_like_family"/>
    <property type="match status" value="1"/>
</dbReference>
<dbReference type="InterPro" id="IPR000866">
    <property type="entry name" value="AhpC/TSA"/>
</dbReference>
<dbReference type="AlphaFoldDB" id="A0A4R3KR17"/>
<dbReference type="OrthoDB" id="9815205at2"/>
<dbReference type="InterPro" id="IPR013766">
    <property type="entry name" value="Thioredoxin_domain"/>
</dbReference>
<dbReference type="PROSITE" id="PS00194">
    <property type="entry name" value="THIOREDOXIN_1"/>
    <property type="match status" value="1"/>
</dbReference>
<protein>
    <submittedName>
        <fullName evidence="4">AhpC/TSA family protein</fullName>
    </submittedName>
</protein>
<evidence type="ECO:0000256" key="1">
    <source>
        <dbReference type="ARBA" id="ARBA00023284"/>
    </source>
</evidence>
<keyword evidence="1" id="KW-0676">Redox-active center</keyword>
<proteinExistence type="predicted"/>
<feature type="signal peptide" evidence="2">
    <location>
        <begin position="1"/>
        <end position="19"/>
    </location>
</feature>
<evidence type="ECO:0000256" key="2">
    <source>
        <dbReference type="SAM" id="SignalP"/>
    </source>
</evidence>
<sequence length="173" mass="19266">MIKIGFFILLSGAAAGNLAAQAPSGDVTKQGSGHVGLLSYDELEARLTTKSDTTYVVNFWATWCGPCLKELPYFDRLQKKYSSKNVKVLLVSLDFRSQLEEQVIPYVEENKLQSEVLVLDEQDQSAVINRVSPEWSGALPATLVVNAAAGSRRFYEGAFTYEELEKFYLLTQN</sequence>
<dbReference type="RefSeq" id="WP_132129172.1">
    <property type="nucleotide sequence ID" value="NZ_CP042432.1"/>
</dbReference>
<dbReference type="Proteomes" id="UP000295807">
    <property type="component" value="Unassembled WGS sequence"/>
</dbReference>
<dbReference type="InterPro" id="IPR050553">
    <property type="entry name" value="Thioredoxin_ResA/DsbE_sf"/>
</dbReference>
<dbReference type="EMBL" id="SMAD01000005">
    <property type="protein sequence ID" value="TCS87382.1"/>
    <property type="molecule type" value="Genomic_DNA"/>
</dbReference>
<evidence type="ECO:0000259" key="3">
    <source>
        <dbReference type="PROSITE" id="PS51352"/>
    </source>
</evidence>
<name>A0A4R3KR17_9SPHI</name>
<evidence type="ECO:0000313" key="4">
    <source>
        <dbReference type="EMBL" id="TCS87382.1"/>
    </source>
</evidence>
<evidence type="ECO:0000313" key="5">
    <source>
        <dbReference type="Proteomes" id="UP000295807"/>
    </source>
</evidence>
<dbReference type="Pfam" id="PF00578">
    <property type="entry name" value="AhpC-TSA"/>
    <property type="match status" value="1"/>
</dbReference>